<feature type="region of interest" description="Disordered" evidence="2">
    <location>
        <begin position="1"/>
        <end position="30"/>
    </location>
</feature>
<dbReference type="AlphaFoldDB" id="A0A438GSD0"/>
<evidence type="ECO:0000313" key="4">
    <source>
        <dbReference type="Proteomes" id="UP000288805"/>
    </source>
</evidence>
<dbReference type="PANTHER" id="PTHR48045:SF20">
    <property type="entry name" value="UDP-RHAMNOSE:RHAMNOSYLTRANSFERASE 1"/>
    <property type="match status" value="1"/>
</dbReference>
<dbReference type="InterPro" id="IPR002213">
    <property type="entry name" value="UDP_glucos_trans"/>
</dbReference>
<dbReference type="GO" id="GO:0008194">
    <property type="term" value="F:UDP-glycosyltransferase activity"/>
    <property type="evidence" value="ECO:0007669"/>
    <property type="project" value="InterPro"/>
</dbReference>
<comment type="caution">
    <text evidence="3">The sequence shown here is derived from an EMBL/GenBank/DDBJ whole genome shotgun (WGS) entry which is preliminary data.</text>
</comment>
<keyword evidence="1 3" id="KW-0808">Transferase</keyword>
<name>A0A438GSD0_VITVI</name>
<organism evidence="3 4">
    <name type="scientific">Vitis vinifera</name>
    <name type="common">Grape</name>
    <dbReference type="NCBI Taxonomy" id="29760"/>
    <lineage>
        <taxon>Eukaryota</taxon>
        <taxon>Viridiplantae</taxon>
        <taxon>Streptophyta</taxon>
        <taxon>Embryophyta</taxon>
        <taxon>Tracheophyta</taxon>
        <taxon>Spermatophyta</taxon>
        <taxon>Magnoliopsida</taxon>
        <taxon>eudicotyledons</taxon>
        <taxon>Gunneridae</taxon>
        <taxon>Pentapetalae</taxon>
        <taxon>rosids</taxon>
        <taxon>Vitales</taxon>
        <taxon>Vitaceae</taxon>
        <taxon>Viteae</taxon>
        <taxon>Vitis</taxon>
    </lineage>
</organism>
<dbReference type="SUPFAM" id="SSF53756">
    <property type="entry name" value="UDP-Glycosyltransferase/glycogen phosphorylase"/>
    <property type="match status" value="1"/>
</dbReference>
<sequence>MAPRMMDNRSLSNLSLNPMTQVPNLPENAEATTDVPCNRVQFLKIASDLFQEPMARFMDASAPDWNSPNGFEQRTKDRGVVCTTWALQFKMLTHASIGGFLSHSEWSSVVKALYLARPLILLTFLAGQGLNANFLQEKEMEYLIPRNGRDGSFTRNSMAHSLSLVVLEEEDKIYRDKVKEMKGVFGDRNRQNEYVDSFLSCL</sequence>
<evidence type="ECO:0000256" key="2">
    <source>
        <dbReference type="SAM" id="MobiDB-lite"/>
    </source>
</evidence>
<protein>
    <submittedName>
        <fullName evidence="3">UDP-glycosyltransferase 91A1</fullName>
    </submittedName>
</protein>
<evidence type="ECO:0000313" key="3">
    <source>
        <dbReference type="EMBL" id="RVW75103.1"/>
    </source>
</evidence>
<dbReference type="Pfam" id="PF00201">
    <property type="entry name" value="UDPGT"/>
    <property type="match status" value="1"/>
</dbReference>
<reference evidence="3 4" key="1">
    <citation type="journal article" date="2018" name="PLoS Genet.">
        <title>Population sequencing reveals clonal diversity and ancestral inbreeding in the grapevine cultivar Chardonnay.</title>
        <authorList>
            <person name="Roach M.J."/>
            <person name="Johnson D.L."/>
            <person name="Bohlmann J."/>
            <person name="van Vuuren H.J."/>
            <person name="Jones S.J."/>
            <person name="Pretorius I.S."/>
            <person name="Schmidt S.A."/>
            <person name="Borneman A.R."/>
        </authorList>
    </citation>
    <scope>NUCLEOTIDE SEQUENCE [LARGE SCALE GENOMIC DNA]</scope>
    <source>
        <strain evidence="4">cv. Chardonnay</strain>
        <tissue evidence="3">Leaf</tissue>
    </source>
</reference>
<accession>A0A438GSD0</accession>
<dbReference type="Gene3D" id="3.40.50.2000">
    <property type="entry name" value="Glycogen Phosphorylase B"/>
    <property type="match status" value="1"/>
</dbReference>
<dbReference type="EMBL" id="QGNW01000357">
    <property type="protein sequence ID" value="RVW75103.1"/>
    <property type="molecule type" value="Genomic_DNA"/>
</dbReference>
<evidence type="ECO:0000256" key="1">
    <source>
        <dbReference type="ARBA" id="ARBA00022679"/>
    </source>
</evidence>
<dbReference type="PANTHER" id="PTHR48045">
    <property type="entry name" value="UDP-GLYCOSYLTRANSFERASE 72B1"/>
    <property type="match status" value="1"/>
</dbReference>
<gene>
    <name evidence="3" type="primary">UGT91A1_5</name>
    <name evidence="3" type="ORF">CK203_057874</name>
</gene>
<proteinExistence type="predicted"/>
<dbReference type="Proteomes" id="UP000288805">
    <property type="component" value="Unassembled WGS sequence"/>
</dbReference>
<feature type="compositionally biased region" description="Polar residues" evidence="2">
    <location>
        <begin position="9"/>
        <end position="23"/>
    </location>
</feature>